<dbReference type="FunFam" id="3.40.50.720:FF:000026">
    <property type="entry name" value="Glyoxylate/hydroxypyruvate reductase B"/>
    <property type="match status" value="1"/>
</dbReference>
<dbReference type="SUPFAM" id="SSF52283">
    <property type="entry name" value="Formate/glycerate dehydrogenase catalytic domain-like"/>
    <property type="match status" value="1"/>
</dbReference>
<feature type="domain" description="D-isomer specific 2-hydroxyacid dehydrogenase NAD-binding" evidence="5">
    <location>
        <begin position="113"/>
        <end position="291"/>
    </location>
</feature>
<dbReference type="InterPro" id="IPR006139">
    <property type="entry name" value="D-isomer_2_OHA_DH_cat_dom"/>
</dbReference>
<keyword evidence="7" id="KW-1185">Reference proteome</keyword>
<comment type="similarity">
    <text evidence="3">Belongs to the D-isomer specific 2-hydroxyacid dehydrogenase family.</text>
</comment>
<reference evidence="6 7" key="1">
    <citation type="submission" date="2022-12" db="EMBL/GenBank/DDBJ databases">
        <title>Chromosome-level genome assembly of true bugs.</title>
        <authorList>
            <person name="Ma L."/>
            <person name="Li H."/>
        </authorList>
    </citation>
    <scope>NUCLEOTIDE SEQUENCE [LARGE SCALE GENOMIC DNA]</scope>
    <source>
        <strain evidence="6">Lab_2022b</strain>
    </source>
</reference>
<accession>A0AAW1CXG3</accession>
<evidence type="ECO:0000256" key="2">
    <source>
        <dbReference type="ARBA" id="ARBA00073306"/>
    </source>
</evidence>
<evidence type="ECO:0000256" key="1">
    <source>
        <dbReference type="ARBA" id="ARBA00023002"/>
    </source>
</evidence>
<dbReference type="Pfam" id="PF02826">
    <property type="entry name" value="2-Hacid_dh_C"/>
    <property type="match status" value="1"/>
</dbReference>
<dbReference type="Proteomes" id="UP001461498">
    <property type="component" value="Unassembled WGS sequence"/>
</dbReference>
<proteinExistence type="inferred from homology"/>
<dbReference type="InterPro" id="IPR036291">
    <property type="entry name" value="NAD(P)-bd_dom_sf"/>
</dbReference>
<protein>
    <recommendedName>
        <fullName evidence="2">Glyoxylate reductase/hydroxypyruvate reductase</fullName>
    </recommendedName>
</protein>
<evidence type="ECO:0000313" key="7">
    <source>
        <dbReference type="Proteomes" id="UP001461498"/>
    </source>
</evidence>
<dbReference type="Pfam" id="PF00389">
    <property type="entry name" value="2-Hacid_dh"/>
    <property type="match status" value="1"/>
</dbReference>
<dbReference type="PANTHER" id="PTHR10996">
    <property type="entry name" value="2-HYDROXYACID DEHYDROGENASE-RELATED"/>
    <property type="match status" value="1"/>
</dbReference>
<evidence type="ECO:0000313" key="6">
    <source>
        <dbReference type="EMBL" id="KAK9502493.1"/>
    </source>
</evidence>
<evidence type="ECO:0000259" key="5">
    <source>
        <dbReference type="Pfam" id="PF02826"/>
    </source>
</evidence>
<dbReference type="PANTHER" id="PTHR10996:SF119">
    <property type="entry name" value="FI03731P-RELATED"/>
    <property type="match status" value="1"/>
</dbReference>
<dbReference type="Gene3D" id="3.40.50.720">
    <property type="entry name" value="NAD(P)-binding Rossmann-like Domain"/>
    <property type="match status" value="2"/>
</dbReference>
<name>A0AAW1CXG3_9HEMI</name>
<comment type="caution">
    <text evidence="6">The sequence shown here is derived from an EMBL/GenBank/DDBJ whole genome shotgun (WGS) entry which is preliminary data.</text>
</comment>
<dbReference type="SUPFAM" id="SSF51735">
    <property type="entry name" value="NAD(P)-binding Rossmann-fold domains"/>
    <property type="match status" value="1"/>
</dbReference>
<sequence>MSAFKKYRVLLTNNDIPSRAIDLLKTECEIVMLDKFSREACIKELLHCDGVILYGHSLVIDQELLDIIGPRLKVISQMGVGVDHIDVTYVKERKILLGNTQNALDDCVAEVAIMLALSVAHRAKEGFNKIKKQEWVGGNPGWLLGFEIRNSVVGIIGLGNIGKAVASRINAFSPSRILYHGRTDKSYANEHNAIRTSLPSLLQDSDFVFICCPLTNETFHLISRSSFKLMKKTAILINVSRGDIIHQEDLITALKEGEIFGAGLDVMTPEPLPKNHPLIELENCILTPHIGSATMQTRNQMAEVAAKNILAGLQGQPMPSPL</sequence>
<gene>
    <name evidence="6" type="ORF">O3M35_011263</name>
</gene>
<dbReference type="InterPro" id="IPR050223">
    <property type="entry name" value="D-isomer_2-hydroxyacid_DH"/>
</dbReference>
<feature type="domain" description="D-isomer specific 2-hydroxyacid dehydrogenase catalytic" evidence="4">
    <location>
        <begin position="10"/>
        <end position="321"/>
    </location>
</feature>
<dbReference type="GO" id="GO:0005829">
    <property type="term" value="C:cytosol"/>
    <property type="evidence" value="ECO:0007669"/>
    <property type="project" value="TreeGrafter"/>
</dbReference>
<dbReference type="CDD" id="cd05301">
    <property type="entry name" value="GDH"/>
    <property type="match status" value="1"/>
</dbReference>
<evidence type="ECO:0000259" key="4">
    <source>
        <dbReference type="Pfam" id="PF00389"/>
    </source>
</evidence>
<dbReference type="InterPro" id="IPR006140">
    <property type="entry name" value="D-isomer_DH_NAD-bd"/>
</dbReference>
<dbReference type="GO" id="GO:0008465">
    <property type="term" value="F:hydroxypyruvate reductase (NADH) activity"/>
    <property type="evidence" value="ECO:0007669"/>
    <property type="project" value="TreeGrafter"/>
</dbReference>
<dbReference type="GO" id="GO:0030267">
    <property type="term" value="F:glyoxylate reductase (NADPH) activity"/>
    <property type="evidence" value="ECO:0007669"/>
    <property type="project" value="TreeGrafter"/>
</dbReference>
<dbReference type="GO" id="GO:0051287">
    <property type="term" value="F:NAD binding"/>
    <property type="evidence" value="ECO:0007669"/>
    <property type="project" value="InterPro"/>
</dbReference>
<organism evidence="6 7">
    <name type="scientific">Rhynocoris fuscipes</name>
    <dbReference type="NCBI Taxonomy" id="488301"/>
    <lineage>
        <taxon>Eukaryota</taxon>
        <taxon>Metazoa</taxon>
        <taxon>Ecdysozoa</taxon>
        <taxon>Arthropoda</taxon>
        <taxon>Hexapoda</taxon>
        <taxon>Insecta</taxon>
        <taxon>Pterygota</taxon>
        <taxon>Neoptera</taxon>
        <taxon>Paraneoptera</taxon>
        <taxon>Hemiptera</taxon>
        <taxon>Heteroptera</taxon>
        <taxon>Panheteroptera</taxon>
        <taxon>Cimicomorpha</taxon>
        <taxon>Reduviidae</taxon>
        <taxon>Harpactorinae</taxon>
        <taxon>Harpactorini</taxon>
        <taxon>Rhynocoris</taxon>
    </lineage>
</organism>
<dbReference type="AlphaFoldDB" id="A0AAW1CXG3"/>
<evidence type="ECO:0000256" key="3">
    <source>
        <dbReference type="RuleBase" id="RU003719"/>
    </source>
</evidence>
<keyword evidence="1 3" id="KW-0560">Oxidoreductase</keyword>
<dbReference type="EMBL" id="JAPXFL010000008">
    <property type="protein sequence ID" value="KAK9502493.1"/>
    <property type="molecule type" value="Genomic_DNA"/>
</dbReference>